<dbReference type="OrthoDB" id="3262920at2759"/>
<dbReference type="InterPro" id="IPR043502">
    <property type="entry name" value="DNA/RNA_pol_sf"/>
</dbReference>
<dbReference type="SUPFAM" id="SSF56672">
    <property type="entry name" value="DNA/RNA polymerases"/>
    <property type="match status" value="1"/>
</dbReference>
<accession>A0A9Q3GVW0</accession>
<gene>
    <name evidence="1" type="ORF">O181_021943</name>
</gene>
<protein>
    <submittedName>
        <fullName evidence="1">Uncharacterized protein</fullName>
    </submittedName>
</protein>
<dbReference type="Gene3D" id="3.10.10.10">
    <property type="entry name" value="HIV Type 1 Reverse Transcriptase, subunit A, domain 1"/>
    <property type="match status" value="1"/>
</dbReference>
<dbReference type="EMBL" id="AVOT02006700">
    <property type="protein sequence ID" value="MBW0482228.1"/>
    <property type="molecule type" value="Genomic_DNA"/>
</dbReference>
<dbReference type="AlphaFoldDB" id="A0A9Q3GVW0"/>
<dbReference type="InterPro" id="IPR053134">
    <property type="entry name" value="RNA-dir_DNA_polymerase"/>
</dbReference>
<name>A0A9Q3GVW0_9BASI</name>
<organism evidence="1 2">
    <name type="scientific">Austropuccinia psidii MF-1</name>
    <dbReference type="NCBI Taxonomy" id="1389203"/>
    <lineage>
        <taxon>Eukaryota</taxon>
        <taxon>Fungi</taxon>
        <taxon>Dikarya</taxon>
        <taxon>Basidiomycota</taxon>
        <taxon>Pucciniomycotina</taxon>
        <taxon>Pucciniomycetes</taxon>
        <taxon>Pucciniales</taxon>
        <taxon>Sphaerophragmiaceae</taxon>
        <taxon>Austropuccinia</taxon>
    </lineage>
</organism>
<sequence length="174" mass="19828">MDLPPLYFHASLEEQWDEEEEPEDIKTVLKVVPPAYHQYLDVFFKVKAEKTPPHWACYHHIELEGLLPPVGVIYSLSNQQSETLKAYISDNVEKGYKWPSSFSSGEPVILVKKKDGGLCLLVDYCKLNAVTSKNWYSVPTMNQLLTIFISSTIVSKIYLCGAYNLLIIKEGIRT</sequence>
<comment type="caution">
    <text evidence="1">The sequence shown here is derived from an EMBL/GenBank/DDBJ whole genome shotgun (WGS) entry which is preliminary data.</text>
</comment>
<evidence type="ECO:0000313" key="1">
    <source>
        <dbReference type="EMBL" id="MBW0482228.1"/>
    </source>
</evidence>
<dbReference type="Proteomes" id="UP000765509">
    <property type="component" value="Unassembled WGS sequence"/>
</dbReference>
<evidence type="ECO:0000313" key="2">
    <source>
        <dbReference type="Proteomes" id="UP000765509"/>
    </source>
</evidence>
<reference evidence="1" key="1">
    <citation type="submission" date="2021-03" db="EMBL/GenBank/DDBJ databases">
        <title>Draft genome sequence of rust myrtle Austropuccinia psidii MF-1, a brazilian biotype.</title>
        <authorList>
            <person name="Quecine M.C."/>
            <person name="Pachon D.M.R."/>
            <person name="Bonatelli M.L."/>
            <person name="Correr F.H."/>
            <person name="Franceschini L.M."/>
            <person name="Leite T.F."/>
            <person name="Margarido G.R.A."/>
            <person name="Almeida C.A."/>
            <person name="Ferrarezi J.A."/>
            <person name="Labate C.A."/>
        </authorList>
    </citation>
    <scope>NUCLEOTIDE SEQUENCE</scope>
    <source>
        <strain evidence="1">MF-1</strain>
    </source>
</reference>
<dbReference type="PANTHER" id="PTHR24559:SF440">
    <property type="entry name" value="RIBONUCLEASE H"/>
    <property type="match status" value="1"/>
</dbReference>
<proteinExistence type="predicted"/>
<dbReference type="PANTHER" id="PTHR24559">
    <property type="entry name" value="TRANSPOSON TY3-I GAG-POL POLYPROTEIN"/>
    <property type="match status" value="1"/>
</dbReference>
<keyword evidence="2" id="KW-1185">Reference proteome</keyword>